<dbReference type="Proteomes" id="UP000094444">
    <property type="component" value="Unassembled WGS sequence"/>
</dbReference>
<protein>
    <submittedName>
        <fullName evidence="1">Uncharacterized protein</fullName>
    </submittedName>
</protein>
<dbReference type="AlphaFoldDB" id="A0A2P5HE05"/>
<evidence type="ECO:0000313" key="1">
    <source>
        <dbReference type="EMBL" id="POS68488.1"/>
    </source>
</evidence>
<dbReference type="InParanoid" id="A0A2P5HE05"/>
<evidence type="ECO:0000313" key="2">
    <source>
        <dbReference type="Proteomes" id="UP000094444"/>
    </source>
</evidence>
<reference evidence="1" key="1">
    <citation type="submission" date="2017-09" db="EMBL/GenBank/DDBJ databases">
        <title>Polyketide synthases of a Diaporthe helianthi virulent isolate.</title>
        <authorList>
            <person name="Baroncelli R."/>
        </authorList>
    </citation>
    <scope>NUCLEOTIDE SEQUENCE [LARGE SCALE GENOMIC DNA]</scope>
    <source>
        <strain evidence="1">7/96</strain>
    </source>
</reference>
<gene>
    <name evidence="1" type="ORF">DHEL01_v213118</name>
</gene>
<keyword evidence="2" id="KW-1185">Reference proteome</keyword>
<comment type="caution">
    <text evidence="1">The sequence shown here is derived from an EMBL/GenBank/DDBJ whole genome shotgun (WGS) entry which is preliminary data.</text>
</comment>
<dbReference type="EMBL" id="MAVT02005268">
    <property type="protein sequence ID" value="POS68488.1"/>
    <property type="molecule type" value="Genomic_DNA"/>
</dbReference>
<sequence>MDVARLCSPSRTGTWRSLLSFGCPPTLKGSEAPVQWRGRPNVLVDDSQTAGAGEIVLPELPRLGCVMAHEIVLKTIGESPVDALSQHTLDQSMIFCEEEPALNTPVKPAQVRKGALIFVYQDFMISVDKELLYSTYPDAVQSSPAQSVFGSTVDVQALAGAGLKSTLKPHNEGVKWRLSETKSEKEAIAVAQGAFSKELEAMLQMAANTGQGRAVAGEPWAGLADRGRDQALCGQTAPLPIDLCPPRGWQYRHLAANFGSGESFERLLLRFAVQQDC</sequence>
<proteinExistence type="predicted"/>
<name>A0A2P5HE05_DIAHE</name>
<organism evidence="1 2">
    <name type="scientific">Diaporthe helianthi</name>
    <dbReference type="NCBI Taxonomy" id="158607"/>
    <lineage>
        <taxon>Eukaryota</taxon>
        <taxon>Fungi</taxon>
        <taxon>Dikarya</taxon>
        <taxon>Ascomycota</taxon>
        <taxon>Pezizomycotina</taxon>
        <taxon>Sordariomycetes</taxon>
        <taxon>Sordariomycetidae</taxon>
        <taxon>Diaporthales</taxon>
        <taxon>Diaporthaceae</taxon>
        <taxon>Diaporthe</taxon>
    </lineage>
</organism>
<accession>A0A2P5HE05</accession>